<comment type="similarity">
    <text evidence="3 11 12">Belongs to the universal ribosomal protein uL22 family.</text>
</comment>
<keyword evidence="14" id="KW-0150">Chloroplast</keyword>
<dbReference type="RefSeq" id="YP_009433654.1">
    <property type="nucleotide sequence ID" value="NC_036021.1"/>
</dbReference>
<evidence type="ECO:0000256" key="9">
    <source>
        <dbReference type="ARBA" id="ARBA00023274"/>
    </source>
</evidence>
<evidence type="ECO:0000256" key="6">
    <source>
        <dbReference type="ARBA" id="ARBA00022730"/>
    </source>
</evidence>
<dbReference type="EMBL" id="MF663760">
    <property type="protein sequence ID" value="ATD86235.1"/>
    <property type="molecule type" value="Genomic_DNA"/>
</dbReference>
<dbReference type="PANTHER" id="PTHR13501">
    <property type="entry name" value="CHLOROPLAST 50S RIBOSOMAL PROTEIN L22-RELATED"/>
    <property type="match status" value="1"/>
</dbReference>
<dbReference type="HAMAP" id="MF_01331_B">
    <property type="entry name" value="Ribosomal_uL22_B"/>
    <property type="match status" value="1"/>
</dbReference>
<evidence type="ECO:0000256" key="10">
    <source>
        <dbReference type="ARBA" id="ARBA00035285"/>
    </source>
</evidence>
<evidence type="ECO:0000256" key="11">
    <source>
        <dbReference type="HAMAP-Rule" id="MF_01331"/>
    </source>
</evidence>
<keyword evidence="7 11" id="KW-0694">RNA-binding</keyword>
<evidence type="ECO:0000256" key="4">
    <source>
        <dbReference type="ARBA" id="ARBA00011838"/>
    </source>
</evidence>
<name>A0A290Y3C7_9MYRT</name>
<comment type="function">
    <text evidence="1 11 13">The globular domain of the protein is located near the polypeptide exit tunnel on the outside of the subunit, while an extended beta-hairpin is found that lines the wall of the exit tunnel in the center of the 70S ribosome.</text>
</comment>
<dbReference type="GO" id="GO:0015934">
    <property type="term" value="C:large ribosomal subunit"/>
    <property type="evidence" value="ECO:0007669"/>
    <property type="project" value="InterPro"/>
</dbReference>
<proteinExistence type="inferred from homology"/>
<dbReference type="GO" id="GO:0019843">
    <property type="term" value="F:rRNA binding"/>
    <property type="evidence" value="ECO:0007669"/>
    <property type="project" value="UniProtKB-UniRule"/>
</dbReference>
<geneLocation type="chloroplast" evidence="14"/>
<dbReference type="NCBIfam" id="TIGR01044">
    <property type="entry name" value="rplV_bact"/>
    <property type="match status" value="1"/>
</dbReference>
<evidence type="ECO:0000256" key="7">
    <source>
        <dbReference type="ARBA" id="ARBA00022884"/>
    </source>
</evidence>
<dbReference type="Pfam" id="PF00237">
    <property type="entry name" value="Ribosomal_L22"/>
    <property type="match status" value="1"/>
</dbReference>
<gene>
    <name evidence="11 14" type="primary">rpl22</name>
</gene>
<evidence type="ECO:0000256" key="2">
    <source>
        <dbReference type="ARBA" id="ARBA00003611"/>
    </source>
</evidence>
<dbReference type="CDD" id="cd00336">
    <property type="entry name" value="Ribosomal_L22"/>
    <property type="match status" value="1"/>
</dbReference>
<evidence type="ECO:0000256" key="3">
    <source>
        <dbReference type="ARBA" id="ARBA00009451"/>
    </source>
</evidence>
<dbReference type="InterPro" id="IPR036394">
    <property type="entry name" value="Ribosomal_uL22_sf"/>
</dbReference>
<evidence type="ECO:0000256" key="12">
    <source>
        <dbReference type="RuleBase" id="RU004005"/>
    </source>
</evidence>
<sequence length="167" mass="19785">MRKTNSYRRKKNPYREVYALGQHISLSAHKVRRVIDQIRGCSYEQTLMILELMPYRVRYPILKLVYSAAANASHNWDFKKTSLVISKAEVSKGTTVKKLKPRARGRGYPIKRTACHIRIVLKDTSWYEYDENKEYLLCLKKMNKKKKKHEDMTDYSMYNSGGLWDKK</sequence>
<accession>A0A290Y3C7</accession>
<keyword evidence="9 11" id="KW-0687">Ribonucleoprotein</keyword>
<dbReference type="GO" id="GO:0003735">
    <property type="term" value="F:structural constituent of ribosome"/>
    <property type="evidence" value="ECO:0007669"/>
    <property type="project" value="InterPro"/>
</dbReference>
<evidence type="ECO:0000256" key="13">
    <source>
        <dbReference type="RuleBase" id="RU004009"/>
    </source>
</evidence>
<protein>
    <recommendedName>
        <fullName evidence="10 11">Large ribosomal subunit protein uL22c</fullName>
    </recommendedName>
</protein>
<dbReference type="AlphaFoldDB" id="A0A290Y3C7"/>
<keyword evidence="8 11" id="KW-0689">Ribosomal protein</keyword>
<evidence type="ECO:0000256" key="5">
    <source>
        <dbReference type="ARBA" id="ARBA00022640"/>
    </source>
</evidence>
<evidence type="ECO:0000256" key="8">
    <source>
        <dbReference type="ARBA" id="ARBA00022980"/>
    </source>
</evidence>
<dbReference type="GeneID" id="34683271"/>
<reference evidence="14" key="1">
    <citation type="journal article" date="2017" name="Conserv Genet Resour">
        <title>Characterization of the complete chloroplast genome sequence of Tigridiopalma magnifica (Melastomataceae).</title>
        <authorList>
            <person name="Zhou Q."/>
            <person name="Ng W.L."/>
            <person name="Wu W."/>
            <person name="Zhou R."/>
            <person name="Liu Y."/>
        </authorList>
    </citation>
    <scope>NUCLEOTIDE SEQUENCE</scope>
</reference>
<dbReference type="InterPro" id="IPR001063">
    <property type="entry name" value="Ribosomal_uL22"/>
</dbReference>
<dbReference type="GO" id="GO:0006412">
    <property type="term" value="P:translation"/>
    <property type="evidence" value="ECO:0007669"/>
    <property type="project" value="UniProtKB-UniRule"/>
</dbReference>
<keyword evidence="5 14" id="KW-0934">Plastid</keyword>
<organism evidence="14">
    <name type="scientific">Tigridiopalma magnifica</name>
    <dbReference type="NCBI Taxonomy" id="1671323"/>
    <lineage>
        <taxon>Eukaryota</taxon>
        <taxon>Viridiplantae</taxon>
        <taxon>Streptophyta</taxon>
        <taxon>Embryophyta</taxon>
        <taxon>Tracheophyta</taxon>
        <taxon>Spermatophyta</taxon>
        <taxon>Magnoliopsida</taxon>
        <taxon>eudicotyledons</taxon>
        <taxon>Gunneridae</taxon>
        <taxon>Pentapetalae</taxon>
        <taxon>rosids</taxon>
        <taxon>malvids</taxon>
        <taxon>Myrtales</taxon>
        <taxon>Melastomataceae</taxon>
        <taxon>Melastomataceae incertae sedis</taxon>
        <taxon>Tigridiopalma</taxon>
    </lineage>
</organism>
<dbReference type="PANTHER" id="PTHR13501:SF10">
    <property type="entry name" value="LARGE RIBOSOMAL SUBUNIT PROTEIN UL22M"/>
    <property type="match status" value="1"/>
</dbReference>
<dbReference type="FunFam" id="3.90.470.10:FF:000006">
    <property type="entry name" value="50S ribosomal protein L22, chloroplastic"/>
    <property type="match status" value="1"/>
</dbReference>
<dbReference type="InterPro" id="IPR005727">
    <property type="entry name" value="Ribosomal_uL22_bac/chlpt-type"/>
</dbReference>
<dbReference type="SUPFAM" id="SSF54843">
    <property type="entry name" value="Ribosomal protein L22"/>
    <property type="match status" value="1"/>
</dbReference>
<comment type="subcellular location">
    <subcellularLocation>
        <location evidence="11 13">Plastid</location>
        <location evidence="11 13">Chloroplast</location>
    </subcellularLocation>
</comment>
<evidence type="ECO:0000256" key="1">
    <source>
        <dbReference type="ARBA" id="ARBA00003478"/>
    </source>
</evidence>
<dbReference type="InterPro" id="IPR018260">
    <property type="entry name" value="Ribosomal_uL22_CS"/>
</dbReference>
<keyword evidence="6 11" id="KW-0699">rRNA-binding</keyword>
<comment type="function">
    <text evidence="2 11 13">This protein binds specifically to 23S rRNA.</text>
</comment>
<evidence type="ECO:0000313" key="14">
    <source>
        <dbReference type="EMBL" id="ATD86235.1"/>
    </source>
</evidence>
<dbReference type="Gene3D" id="3.90.470.10">
    <property type="entry name" value="Ribosomal protein L22/L17"/>
    <property type="match status" value="1"/>
</dbReference>
<dbReference type="PROSITE" id="PS00464">
    <property type="entry name" value="RIBOSOMAL_L22"/>
    <property type="match status" value="1"/>
</dbReference>
<comment type="subunit">
    <text evidence="4 11">Part of the 50S ribosomal subunit.</text>
</comment>
<dbReference type="InterPro" id="IPR047867">
    <property type="entry name" value="Ribosomal_uL22_bac/org-type"/>
</dbReference>
<dbReference type="GO" id="GO:0009507">
    <property type="term" value="C:chloroplast"/>
    <property type="evidence" value="ECO:0007669"/>
    <property type="project" value="UniProtKB-SubCell"/>
</dbReference>